<dbReference type="InterPro" id="IPR011990">
    <property type="entry name" value="TPR-like_helical_dom_sf"/>
</dbReference>
<dbReference type="EMBL" id="BONE01000084">
    <property type="protein sequence ID" value="GIF77257.1"/>
    <property type="molecule type" value="Genomic_DNA"/>
</dbReference>
<reference evidence="1 2" key="1">
    <citation type="submission" date="2021-01" db="EMBL/GenBank/DDBJ databases">
        <title>Whole genome shotgun sequence of Asanoa siamensis NBRC 107932.</title>
        <authorList>
            <person name="Komaki H."/>
            <person name="Tamura T."/>
        </authorList>
    </citation>
    <scope>NUCLEOTIDE SEQUENCE [LARGE SCALE GENOMIC DNA]</scope>
    <source>
        <strain evidence="1 2">NBRC 107932</strain>
    </source>
</reference>
<dbReference type="RefSeq" id="WP_203718110.1">
    <property type="nucleotide sequence ID" value="NZ_BONE01000084.1"/>
</dbReference>
<organism evidence="1 2">
    <name type="scientific">Asanoa siamensis</name>
    <dbReference type="NCBI Taxonomy" id="926357"/>
    <lineage>
        <taxon>Bacteria</taxon>
        <taxon>Bacillati</taxon>
        <taxon>Actinomycetota</taxon>
        <taxon>Actinomycetes</taxon>
        <taxon>Micromonosporales</taxon>
        <taxon>Micromonosporaceae</taxon>
        <taxon>Asanoa</taxon>
    </lineage>
</organism>
<protein>
    <recommendedName>
        <fullName evidence="3">Tetratricopeptide repeat protein</fullName>
    </recommendedName>
</protein>
<evidence type="ECO:0008006" key="3">
    <source>
        <dbReference type="Google" id="ProtNLM"/>
    </source>
</evidence>
<proteinExistence type="predicted"/>
<name>A0ABQ4D2B0_9ACTN</name>
<dbReference type="SUPFAM" id="SSF48452">
    <property type="entry name" value="TPR-like"/>
    <property type="match status" value="1"/>
</dbReference>
<dbReference type="Gene3D" id="1.25.40.10">
    <property type="entry name" value="Tetratricopeptide repeat domain"/>
    <property type="match status" value="2"/>
</dbReference>
<accession>A0ABQ4D2B0</accession>
<evidence type="ECO:0000313" key="1">
    <source>
        <dbReference type="EMBL" id="GIF77257.1"/>
    </source>
</evidence>
<gene>
    <name evidence="1" type="ORF">Asi02nite_67750</name>
</gene>
<comment type="caution">
    <text evidence="1">The sequence shown here is derived from an EMBL/GenBank/DDBJ whole genome shotgun (WGS) entry which is preliminary data.</text>
</comment>
<evidence type="ECO:0000313" key="2">
    <source>
        <dbReference type="Proteomes" id="UP000604117"/>
    </source>
</evidence>
<dbReference type="Proteomes" id="UP000604117">
    <property type="component" value="Unassembled WGS sequence"/>
</dbReference>
<keyword evidence="2" id="KW-1185">Reference proteome</keyword>
<sequence length="710" mass="73916">MTERPSRAELIAAVARRTAAADRTGSATDLDAAEAALRALLDALGPADPIRPRTLATLGSVVRRQWEQGRRPDGRTTAVALLHAALSVDSPDRALCLANLGNTLLVGGDEADLDEVVAAFTEAVELTGAEEPPRSAYLSNLGAALVARARARARSSEDDLDRGIAAIDAGLDTASADDPRLPTYRANLADALRTRFSHTYERADIDRAAELGRAAAEQNPSPTILAVLGGVLLSQAQATGDEPAEALQALGHAVRATPPKHAMRARRLAGLASALSYRAELDDDPADLERAEALLLTAARLRPERAVLVNLSAVTIRLAELTGDDARLDRAVAIARDVDATNLATALHLRAARTSSIVTLDEAAAAATTALDSAAPGTTAHAGALSNLSGILMTRYLRTGRGADLDRAVETARGGADGTVDGDPELPGRLSNLGNVLRLRGTRRRSQRDLDDAVRVLRRAAELARTDQAQHLSNLGAALQSLAELGNGDPADAVPVLQAAVAYTRPDSPARPKYLSNLGNALTSAGDPTAGVASHRDALRLLPAGHPDRAVVLGNLAHALIATGDDAALPEAIDVTREVADDPAANGQDRLLSAWRLADLQVQAAGGAADVGAPAMRTALELAERIAWLGATAADRPYTLARFSSLALDAAAALARHDPAAALGALETGRGVGWREQLGHRRFDALAEHDAALAGRLRAIGTALDRPLTT</sequence>